<dbReference type="EMBL" id="WSZK01000015">
    <property type="protein sequence ID" value="MWG34365.1"/>
    <property type="molecule type" value="Genomic_DNA"/>
</dbReference>
<reference evidence="1 2" key="1">
    <citation type="submission" date="2019-12" db="EMBL/GenBank/DDBJ databases">
        <title>Halocatena pleomorpha gen. nov. sp. nov., an extremely halophilic archaeon of family Halobacteriaceae isolated from saltpan soil.</title>
        <authorList>
            <person name="Pal Y."/>
            <person name="Verma A."/>
            <person name="Krishnamurthi S."/>
            <person name="Kumar P."/>
        </authorList>
    </citation>
    <scope>NUCLEOTIDE SEQUENCE [LARGE SCALE GENOMIC DNA]</scope>
    <source>
        <strain evidence="1 2">JCM 16495</strain>
    </source>
</reference>
<evidence type="ECO:0000313" key="2">
    <source>
        <dbReference type="Proteomes" id="UP000451471"/>
    </source>
</evidence>
<keyword evidence="2" id="KW-1185">Reference proteome</keyword>
<proteinExistence type="predicted"/>
<dbReference type="RefSeq" id="WP_158204054.1">
    <property type="nucleotide sequence ID" value="NZ_WSZK01000015.1"/>
</dbReference>
<evidence type="ECO:0000313" key="1">
    <source>
        <dbReference type="EMBL" id="MWG34365.1"/>
    </source>
</evidence>
<dbReference type="AlphaFoldDB" id="A0A6B0GQG3"/>
<name>A0A6B0GQG3_9EURY</name>
<accession>A0A6B0GQG3</accession>
<sequence>MPIDETDLDTPVEITTTLYVRPTPEGTVALLVDPTESDAWLQSTLVVDVRR</sequence>
<gene>
    <name evidence="1" type="ORF">GQS65_07650</name>
</gene>
<comment type="caution">
    <text evidence="1">The sequence shown here is derived from an EMBL/GenBank/DDBJ whole genome shotgun (WGS) entry which is preliminary data.</text>
</comment>
<protein>
    <submittedName>
        <fullName evidence="1">Uncharacterized protein</fullName>
    </submittedName>
</protein>
<organism evidence="1 2">
    <name type="scientific">Halomarina oriensis</name>
    <dbReference type="NCBI Taxonomy" id="671145"/>
    <lineage>
        <taxon>Archaea</taxon>
        <taxon>Methanobacteriati</taxon>
        <taxon>Methanobacteriota</taxon>
        <taxon>Stenosarchaea group</taxon>
        <taxon>Halobacteria</taxon>
        <taxon>Halobacteriales</taxon>
        <taxon>Natronomonadaceae</taxon>
        <taxon>Halomarina</taxon>
    </lineage>
</organism>
<dbReference type="Proteomes" id="UP000451471">
    <property type="component" value="Unassembled WGS sequence"/>
</dbReference>